<evidence type="ECO:0000313" key="4">
    <source>
        <dbReference type="Proteomes" id="UP001140949"/>
    </source>
</evidence>
<sequence>MRLPTKIFLLLVASSLFLVLYLSFSNFLDCDFGVSRVIRFAILFSHVSLFLRLPVFYNGEAMVAAIR</sequence>
<proteinExistence type="predicted"/>
<accession>A0AAX6FIX3</accession>
<dbReference type="EMBL" id="JANAVB010003399">
    <property type="protein sequence ID" value="KAJ6849840.1"/>
    <property type="molecule type" value="Genomic_DNA"/>
</dbReference>
<reference evidence="2" key="1">
    <citation type="journal article" date="2023" name="GigaByte">
        <title>Genome assembly of the bearded iris, Iris pallida Lam.</title>
        <authorList>
            <person name="Bruccoleri R.E."/>
            <person name="Oakeley E.J."/>
            <person name="Faust A.M.E."/>
            <person name="Altorfer M."/>
            <person name="Dessus-Babus S."/>
            <person name="Burckhardt D."/>
            <person name="Oertli M."/>
            <person name="Naumann U."/>
            <person name="Petersen F."/>
            <person name="Wong J."/>
        </authorList>
    </citation>
    <scope>NUCLEOTIDE SEQUENCE</scope>
    <source>
        <strain evidence="2">GSM-AAB239-AS_SAM_17_03QT</strain>
    </source>
</reference>
<protein>
    <submittedName>
        <fullName evidence="2">Uncharacterized protein</fullName>
    </submittedName>
</protein>
<dbReference type="Proteomes" id="UP001140949">
    <property type="component" value="Unassembled WGS sequence"/>
</dbReference>
<evidence type="ECO:0000313" key="2">
    <source>
        <dbReference type="EMBL" id="KAJ6816314.1"/>
    </source>
</evidence>
<keyword evidence="1" id="KW-1133">Transmembrane helix</keyword>
<evidence type="ECO:0000256" key="1">
    <source>
        <dbReference type="SAM" id="Phobius"/>
    </source>
</evidence>
<keyword evidence="1" id="KW-0812">Transmembrane</keyword>
<gene>
    <name evidence="3" type="ORF">M6B38_267110</name>
    <name evidence="2" type="ORF">M6B38_417035</name>
</gene>
<dbReference type="EMBL" id="JANAVB010028320">
    <property type="protein sequence ID" value="KAJ6816314.1"/>
    <property type="molecule type" value="Genomic_DNA"/>
</dbReference>
<reference evidence="2" key="2">
    <citation type="submission" date="2023-04" db="EMBL/GenBank/DDBJ databases">
        <authorList>
            <person name="Bruccoleri R.E."/>
            <person name="Oakeley E.J."/>
            <person name="Faust A.-M."/>
            <person name="Dessus-Babus S."/>
            <person name="Altorfer M."/>
            <person name="Burckhardt D."/>
            <person name="Oertli M."/>
            <person name="Naumann U."/>
            <person name="Petersen F."/>
            <person name="Wong J."/>
        </authorList>
    </citation>
    <scope>NUCLEOTIDE SEQUENCE</scope>
    <source>
        <strain evidence="2">GSM-AAB239-AS_SAM_17_03QT</strain>
        <tissue evidence="2">Leaf</tissue>
    </source>
</reference>
<dbReference type="AlphaFoldDB" id="A0AAX6FIX3"/>
<keyword evidence="1" id="KW-0472">Membrane</keyword>
<organism evidence="2 4">
    <name type="scientific">Iris pallida</name>
    <name type="common">Sweet iris</name>
    <dbReference type="NCBI Taxonomy" id="29817"/>
    <lineage>
        <taxon>Eukaryota</taxon>
        <taxon>Viridiplantae</taxon>
        <taxon>Streptophyta</taxon>
        <taxon>Embryophyta</taxon>
        <taxon>Tracheophyta</taxon>
        <taxon>Spermatophyta</taxon>
        <taxon>Magnoliopsida</taxon>
        <taxon>Liliopsida</taxon>
        <taxon>Asparagales</taxon>
        <taxon>Iridaceae</taxon>
        <taxon>Iridoideae</taxon>
        <taxon>Irideae</taxon>
        <taxon>Iris</taxon>
    </lineage>
</organism>
<name>A0AAX6FIX3_IRIPA</name>
<evidence type="ECO:0000313" key="3">
    <source>
        <dbReference type="EMBL" id="KAJ6849840.1"/>
    </source>
</evidence>
<comment type="caution">
    <text evidence="2">The sequence shown here is derived from an EMBL/GenBank/DDBJ whole genome shotgun (WGS) entry which is preliminary data.</text>
</comment>
<feature type="transmembrane region" description="Helical" evidence="1">
    <location>
        <begin position="37"/>
        <end position="57"/>
    </location>
</feature>
<keyword evidence="4" id="KW-1185">Reference proteome</keyword>